<protein>
    <submittedName>
        <fullName evidence="1">Uncharacterized protein</fullName>
    </submittedName>
</protein>
<gene>
    <name evidence="1" type="ORF">IE53DRAFT_258590</name>
</gene>
<evidence type="ECO:0000313" key="2">
    <source>
        <dbReference type="Proteomes" id="UP000245626"/>
    </source>
</evidence>
<name>A0ACD0P858_9BASI</name>
<proteinExistence type="predicted"/>
<dbReference type="Proteomes" id="UP000245626">
    <property type="component" value="Unassembled WGS sequence"/>
</dbReference>
<accession>A0ACD0P858</accession>
<organism evidence="1 2">
    <name type="scientific">Violaceomyces palustris</name>
    <dbReference type="NCBI Taxonomy" id="1673888"/>
    <lineage>
        <taxon>Eukaryota</taxon>
        <taxon>Fungi</taxon>
        <taxon>Dikarya</taxon>
        <taxon>Basidiomycota</taxon>
        <taxon>Ustilaginomycotina</taxon>
        <taxon>Ustilaginomycetes</taxon>
        <taxon>Violaceomycetales</taxon>
        <taxon>Violaceomycetaceae</taxon>
        <taxon>Violaceomyces</taxon>
    </lineage>
</organism>
<keyword evidence="2" id="KW-1185">Reference proteome</keyword>
<sequence length="199" mass="22009">MVASTNPTAPVISSLERCSVKLHKYAILPLLGASGPWERPGPRSLLPMILSSHLLDISRAHAVHHFILEEEETGNARLVLWLFTPRITLSLYSQDSSPPSSTSSAHDIQRSEGGLVPASKVLYQLVESSSSHGSEQQERGDSATARRKPLGNIHMEPISYPSFQCDLIQALLDASNLAYPASRRKFMDWNLGWLERVAR</sequence>
<evidence type="ECO:0000313" key="1">
    <source>
        <dbReference type="EMBL" id="PWN54265.1"/>
    </source>
</evidence>
<reference evidence="1 2" key="1">
    <citation type="journal article" date="2018" name="Mol. Biol. Evol.">
        <title>Broad Genomic Sampling Reveals a Smut Pathogenic Ancestry of the Fungal Clade Ustilaginomycotina.</title>
        <authorList>
            <person name="Kijpornyongpan T."/>
            <person name="Mondo S.J."/>
            <person name="Barry K."/>
            <person name="Sandor L."/>
            <person name="Lee J."/>
            <person name="Lipzen A."/>
            <person name="Pangilinan J."/>
            <person name="LaButti K."/>
            <person name="Hainaut M."/>
            <person name="Henrissat B."/>
            <person name="Grigoriev I.V."/>
            <person name="Spatafora J.W."/>
            <person name="Aime M.C."/>
        </authorList>
    </citation>
    <scope>NUCLEOTIDE SEQUENCE [LARGE SCALE GENOMIC DNA]</scope>
    <source>
        <strain evidence="1 2">SA 807</strain>
    </source>
</reference>
<dbReference type="EMBL" id="KZ819690">
    <property type="protein sequence ID" value="PWN54265.1"/>
    <property type="molecule type" value="Genomic_DNA"/>
</dbReference>